<dbReference type="Proteomes" id="UP000199206">
    <property type="component" value="Unassembled WGS sequence"/>
</dbReference>
<keyword evidence="1" id="KW-0732">Signal</keyword>
<feature type="signal peptide" evidence="1">
    <location>
        <begin position="1"/>
        <end position="23"/>
    </location>
</feature>
<protein>
    <recommendedName>
        <fullName evidence="2">SnoaL-like domain-containing protein</fullName>
    </recommendedName>
</protein>
<evidence type="ECO:0000256" key="1">
    <source>
        <dbReference type="SAM" id="SignalP"/>
    </source>
</evidence>
<dbReference type="InterPro" id="IPR037401">
    <property type="entry name" value="SnoaL-like"/>
</dbReference>
<dbReference type="AlphaFoldDB" id="A0A1H8BFX3"/>
<name>A0A1H8BFX3_9SPHN</name>
<feature type="chain" id="PRO_5011497303" description="SnoaL-like domain-containing protein" evidence="1">
    <location>
        <begin position="24"/>
        <end position="153"/>
    </location>
</feature>
<proteinExistence type="predicted"/>
<dbReference type="EMBL" id="FOCF01000002">
    <property type="protein sequence ID" value="SEM81044.1"/>
    <property type="molecule type" value="Genomic_DNA"/>
</dbReference>
<accession>A0A1H8BFX3</accession>
<evidence type="ECO:0000313" key="4">
    <source>
        <dbReference type="Proteomes" id="UP000199206"/>
    </source>
</evidence>
<dbReference type="Pfam" id="PF13474">
    <property type="entry name" value="SnoaL_3"/>
    <property type="match status" value="1"/>
</dbReference>
<dbReference type="InterPro" id="IPR032710">
    <property type="entry name" value="NTF2-like_dom_sf"/>
</dbReference>
<organism evidence="3 4">
    <name type="scientific">Sphingomonas gellani</name>
    <dbReference type="NCBI Taxonomy" id="1166340"/>
    <lineage>
        <taxon>Bacteria</taxon>
        <taxon>Pseudomonadati</taxon>
        <taxon>Pseudomonadota</taxon>
        <taxon>Alphaproteobacteria</taxon>
        <taxon>Sphingomonadales</taxon>
        <taxon>Sphingomonadaceae</taxon>
        <taxon>Sphingomonas</taxon>
    </lineage>
</organism>
<gene>
    <name evidence="3" type="ORF">SAMN05192583_1326</name>
</gene>
<dbReference type="Gene3D" id="3.10.450.50">
    <property type="match status" value="1"/>
</dbReference>
<reference evidence="4" key="1">
    <citation type="submission" date="2016-10" db="EMBL/GenBank/DDBJ databases">
        <authorList>
            <person name="Varghese N."/>
            <person name="Submissions S."/>
        </authorList>
    </citation>
    <scope>NUCLEOTIDE SEQUENCE [LARGE SCALE GENOMIC DNA]</scope>
    <source>
        <strain evidence="4">S6-262</strain>
    </source>
</reference>
<keyword evidence="4" id="KW-1185">Reference proteome</keyword>
<evidence type="ECO:0000313" key="3">
    <source>
        <dbReference type="EMBL" id="SEM81044.1"/>
    </source>
</evidence>
<evidence type="ECO:0000259" key="2">
    <source>
        <dbReference type="Pfam" id="PF13474"/>
    </source>
</evidence>
<feature type="domain" description="SnoaL-like" evidence="2">
    <location>
        <begin position="30"/>
        <end position="148"/>
    </location>
</feature>
<dbReference type="SUPFAM" id="SSF54427">
    <property type="entry name" value="NTF2-like"/>
    <property type="match status" value="1"/>
</dbReference>
<sequence>MTCMRKLMFAALLPVTIASVAQAQSGPAEVRRAIAGMNVAASRLDADAFMTSYWNSPSLVITFDGEVTRGWQNILAAQRGWWSDKRSGIRFTEAREPEVVSQGRDIITTIQWMNVADPKSASPSKLVITSVWRKRAEGWRIVLAHESLVPPSP</sequence>